<dbReference type="SUPFAM" id="SSF50447">
    <property type="entry name" value="Translation proteins"/>
    <property type="match status" value="1"/>
</dbReference>
<protein>
    <submittedName>
        <fullName evidence="2">50S ribosomal protein L3</fullName>
    </submittedName>
</protein>
<dbReference type="PANTHER" id="PTHR11229:SF16">
    <property type="entry name" value="LARGE RIBOSOMAL SUBUNIT PROTEIN UL3C"/>
    <property type="match status" value="1"/>
</dbReference>
<dbReference type="Proteomes" id="UP001057455">
    <property type="component" value="Unassembled WGS sequence"/>
</dbReference>
<proteinExistence type="predicted"/>
<comment type="caution">
    <text evidence="2">The sequence shown here is derived from an EMBL/GenBank/DDBJ whole genome shotgun (WGS) entry which is preliminary data.</text>
</comment>
<dbReference type="GO" id="GO:0003735">
    <property type="term" value="F:structural constituent of ribosome"/>
    <property type="evidence" value="ECO:0007669"/>
    <property type="project" value="InterPro"/>
</dbReference>
<dbReference type="PANTHER" id="PTHR11229">
    <property type="entry name" value="50S RIBOSOMAL PROTEIN L3"/>
    <property type="match status" value="1"/>
</dbReference>
<accession>A0A9W5TE50</accession>
<evidence type="ECO:0000313" key="3">
    <source>
        <dbReference type="Proteomes" id="UP001057455"/>
    </source>
</evidence>
<keyword evidence="3" id="KW-1185">Reference proteome</keyword>
<dbReference type="GO" id="GO:0006412">
    <property type="term" value="P:translation"/>
    <property type="evidence" value="ECO:0007669"/>
    <property type="project" value="InterPro"/>
</dbReference>
<sequence length="238" mass="27125">MHKHVHINVAVVIAAIASSSVAYGIWLRDVTGSRQSDIPAFLREYKHQPLAFVASAKPRLFYGKHDTRRFAEKDELPSDFNLTPRDRVVISRDPFAPRPYLWDVRWPETERKIELRAIKYDVGQIWSPDGYVETVTALKVLPCSICEFMDFGYALVAYGKPSWERRWNLRTELGKLVKNCSNFAYMKPVKLQPPQDYVLGQILDVSAFAGCTHVRVTGITKGKGFAGVIKRYGFARCV</sequence>
<dbReference type="GO" id="GO:0005840">
    <property type="term" value="C:ribosome"/>
    <property type="evidence" value="ECO:0007669"/>
    <property type="project" value="UniProtKB-KW"/>
</dbReference>
<dbReference type="EMBL" id="BLIY01000025">
    <property type="protein sequence ID" value="GFE55911.1"/>
    <property type="molecule type" value="Genomic_DNA"/>
</dbReference>
<keyword evidence="2" id="KW-0689">Ribosomal protein</keyword>
<dbReference type="InterPro" id="IPR019927">
    <property type="entry name" value="Ribosomal_uL3_bac/org-type"/>
</dbReference>
<keyword evidence="2" id="KW-0687">Ribonucleoprotein</keyword>
<evidence type="ECO:0000256" key="1">
    <source>
        <dbReference type="SAM" id="Phobius"/>
    </source>
</evidence>
<dbReference type="InterPro" id="IPR009000">
    <property type="entry name" value="Transl_B-barrel_sf"/>
</dbReference>
<keyword evidence="1" id="KW-1133">Transmembrane helix</keyword>
<evidence type="ECO:0000313" key="2">
    <source>
        <dbReference type="EMBL" id="GFE55911.1"/>
    </source>
</evidence>
<dbReference type="OrthoDB" id="274683at2759"/>
<keyword evidence="1" id="KW-0472">Membrane</keyword>
<gene>
    <name evidence="2" type="ORF">BaOVIS_033150</name>
</gene>
<feature type="transmembrane region" description="Helical" evidence="1">
    <location>
        <begin position="7"/>
        <end position="26"/>
    </location>
</feature>
<name>A0A9W5TE50_BABOV</name>
<dbReference type="AlphaFoldDB" id="A0A9W5TE50"/>
<keyword evidence="1" id="KW-0812">Transmembrane</keyword>
<reference evidence="2" key="1">
    <citation type="submission" date="2019-12" db="EMBL/GenBank/DDBJ databases">
        <title>Genome sequence of Babesia ovis.</title>
        <authorList>
            <person name="Yamagishi J."/>
            <person name="Sevinc F."/>
            <person name="Xuan X."/>
        </authorList>
    </citation>
    <scope>NUCLEOTIDE SEQUENCE</scope>
    <source>
        <strain evidence="2">Selcuk</strain>
    </source>
</reference>
<organism evidence="2 3">
    <name type="scientific">Babesia ovis</name>
    <dbReference type="NCBI Taxonomy" id="5869"/>
    <lineage>
        <taxon>Eukaryota</taxon>
        <taxon>Sar</taxon>
        <taxon>Alveolata</taxon>
        <taxon>Apicomplexa</taxon>
        <taxon>Aconoidasida</taxon>
        <taxon>Piroplasmida</taxon>
        <taxon>Babesiidae</taxon>
        <taxon>Babesia</taxon>
    </lineage>
</organism>